<organism evidence="1 2">
    <name type="scientific">Bugula neritina</name>
    <name type="common">Brown bryozoan</name>
    <name type="synonym">Sertularia neritina</name>
    <dbReference type="NCBI Taxonomy" id="10212"/>
    <lineage>
        <taxon>Eukaryota</taxon>
        <taxon>Metazoa</taxon>
        <taxon>Spiralia</taxon>
        <taxon>Lophotrochozoa</taxon>
        <taxon>Bryozoa</taxon>
        <taxon>Gymnolaemata</taxon>
        <taxon>Cheilostomatida</taxon>
        <taxon>Flustrina</taxon>
        <taxon>Buguloidea</taxon>
        <taxon>Bugulidae</taxon>
        <taxon>Bugula</taxon>
    </lineage>
</organism>
<dbReference type="OrthoDB" id="527209at2759"/>
<dbReference type="Proteomes" id="UP000593567">
    <property type="component" value="Unassembled WGS sequence"/>
</dbReference>
<keyword evidence="2" id="KW-1185">Reference proteome</keyword>
<proteinExistence type="predicted"/>
<comment type="caution">
    <text evidence="1">The sequence shown here is derived from an EMBL/GenBank/DDBJ whole genome shotgun (WGS) entry which is preliminary data.</text>
</comment>
<gene>
    <name evidence="1" type="ORF">EB796_005309</name>
</gene>
<dbReference type="AlphaFoldDB" id="A0A7J7KDM5"/>
<reference evidence="1" key="1">
    <citation type="submission" date="2020-06" db="EMBL/GenBank/DDBJ databases">
        <title>Draft genome of Bugula neritina, a colonial animal packing powerful symbionts and potential medicines.</title>
        <authorList>
            <person name="Rayko M."/>
        </authorList>
    </citation>
    <scope>NUCLEOTIDE SEQUENCE [LARGE SCALE GENOMIC DNA]</scope>
    <source>
        <strain evidence="1">Kwan_BN1</strain>
    </source>
</reference>
<protein>
    <submittedName>
        <fullName evidence="1">Uncharacterized protein</fullName>
    </submittedName>
</protein>
<name>A0A7J7KDM5_BUGNE</name>
<evidence type="ECO:0000313" key="2">
    <source>
        <dbReference type="Proteomes" id="UP000593567"/>
    </source>
</evidence>
<sequence>MNASQQNTIYQQILSPQELYCCDEFANFVRLAILPPPPNAHLIDVKPHAHFGSKQARAAAREKAQASTALDFIQQKFSTQFFTALLSIVITQVLNS</sequence>
<dbReference type="EMBL" id="VXIV02000735">
    <property type="protein sequence ID" value="KAF6036387.1"/>
    <property type="molecule type" value="Genomic_DNA"/>
</dbReference>
<evidence type="ECO:0000313" key="1">
    <source>
        <dbReference type="EMBL" id="KAF6036387.1"/>
    </source>
</evidence>
<accession>A0A7J7KDM5</accession>